<feature type="region of interest" description="Disordered" evidence="2">
    <location>
        <begin position="160"/>
        <end position="183"/>
    </location>
</feature>
<sequence>MTSCEIQIRNFEKTMAAVQCLWTEEMERLLITFYMLHTEHQCLWNVKAKSYKDKDLRKKALEELCQQLTNEDQVVNEQDVKKKFKNLRTVFAREHSAVVDSSRSGAGATEVYLPKWKYYTSLLFLCDSCSVDESADNLYFQEPESTPSILPDRRKWHISGERPLTSNFRKPKKYPKKNQPKIL</sequence>
<name>A0ABD1K1I8_9TELE</name>
<evidence type="ECO:0000313" key="4">
    <source>
        <dbReference type="EMBL" id="KAL2092991.1"/>
    </source>
</evidence>
<dbReference type="PROSITE" id="PS51029">
    <property type="entry name" value="MADF"/>
    <property type="match status" value="1"/>
</dbReference>
<dbReference type="EMBL" id="JBHFQA010000009">
    <property type="protein sequence ID" value="KAL2092991.1"/>
    <property type="molecule type" value="Genomic_DNA"/>
</dbReference>
<feature type="domain" description="MADF" evidence="3">
    <location>
        <begin position="32"/>
        <end position="130"/>
    </location>
</feature>
<dbReference type="PANTHER" id="PTHR21505">
    <property type="entry name" value="MADF DOMAIN-CONTAINING PROTEIN-RELATED"/>
    <property type="match status" value="1"/>
</dbReference>
<keyword evidence="1" id="KW-0175">Coiled coil</keyword>
<dbReference type="SMART" id="SM00595">
    <property type="entry name" value="MADF"/>
    <property type="match status" value="1"/>
</dbReference>
<dbReference type="Pfam" id="PF10545">
    <property type="entry name" value="MADF_DNA_bdg"/>
    <property type="match status" value="1"/>
</dbReference>
<comment type="caution">
    <text evidence="4">The sequence shown here is derived from an EMBL/GenBank/DDBJ whole genome shotgun (WGS) entry which is preliminary data.</text>
</comment>
<dbReference type="InterPro" id="IPR006578">
    <property type="entry name" value="MADF-dom"/>
</dbReference>
<evidence type="ECO:0000313" key="5">
    <source>
        <dbReference type="Proteomes" id="UP001591681"/>
    </source>
</evidence>
<evidence type="ECO:0000256" key="1">
    <source>
        <dbReference type="SAM" id="Coils"/>
    </source>
</evidence>
<accession>A0ABD1K1I8</accession>
<gene>
    <name evidence="4" type="ORF">ACEWY4_010303</name>
</gene>
<protein>
    <recommendedName>
        <fullName evidence="3">MADF domain-containing protein</fullName>
    </recommendedName>
</protein>
<dbReference type="PANTHER" id="PTHR21505:SF12">
    <property type="entry name" value="MADF DOMAIN-CONTAINING PROTEIN-RELATED"/>
    <property type="match status" value="1"/>
</dbReference>
<dbReference type="Proteomes" id="UP001591681">
    <property type="component" value="Unassembled WGS sequence"/>
</dbReference>
<reference evidence="4 5" key="1">
    <citation type="submission" date="2024-09" db="EMBL/GenBank/DDBJ databases">
        <title>A chromosome-level genome assembly of Gray's grenadier anchovy, Coilia grayii.</title>
        <authorList>
            <person name="Fu Z."/>
        </authorList>
    </citation>
    <scope>NUCLEOTIDE SEQUENCE [LARGE SCALE GENOMIC DNA]</scope>
    <source>
        <strain evidence="4">G4</strain>
        <tissue evidence="4">Muscle</tissue>
    </source>
</reference>
<feature type="compositionally biased region" description="Basic residues" evidence="2">
    <location>
        <begin position="169"/>
        <end position="183"/>
    </location>
</feature>
<organism evidence="4 5">
    <name type="scientific">Coilia grayii</name>
    <name type="common">Gray's grenadier anchovy</name>
    <dbReference type="NCBI Taxonomy" id="363190"/>
    <lineage>
        <taxon>Eukaryota</taxon>
        <taxon>Metazoa</taxon>
        <taxon>Chordata</taxon>
        <taxon>Craniata</taxon>
        <taxon>Vertebrata</taxon>
        <taxon>Euteleostomi</taxon>
        <taxon>Actinopterygii</taxon>
        <taxon>Neopterygii</taxon>
        <taxon>Teleostei</taxon>
        <taxon>Clupei</taxon>
        <taxon>Clupeiformes</taxon>
        <taxon>Clupeoidei</taxon>
        <taxon>Engraulidae</taxon>
        <taxon>Coilinae</taxon>
        <taxon>Coilia</taxon>
    </lineage>
</organism>
<feature type="coiled-coil region" evidence="1">
    <location>
        <begin position="51"/>
        <end position="78"/>
    </location>
</feature>
<evidence type="ECO:0000259" key="3">
    <source>
        <dbReference type="PROSITE" id="PS51029"/>
    </source>
</evidence>
<proteinExistence type="predicted"/>
<dbReference type="AlphaFoldDB" id="A0ABD1K1I8"/>
<keyword evidence="5" id="KW-1185">Reference proteome</keyword>
<evidence type="ECO:0000256" key="2">
    <source>
        <dbReference type="SAM" id="MobiDB-lite"/>
    </source>
</evidence>